<dbReference type="Proteomes" id="UP000351155">
    <property type="component" value="Unassembled WGS sequence"/>
</dbReference>
<dbReference type="AlphaFoldDB" id="A0A484Z962"/>
<reference evidence="1 2" key="1">
    <citation type="submission" date="2019-03" db="EMBL/GenBank/DDBJ databases">
        <authorList>
            <consortium name="Pathogen Informatics"/>
        </authorList>
    </citation>
    <scope>NUCLEOTIDE SEQUENCE [LARGE SCALE GENOMIC DNA]</scope>
    <source>
        <strain evidence="1 2">NCTC12126</strain>
    </source>
</reference>
<name>A0A484Z962_9ENTR</name>
<protein>
    <submittedName>
        <fullName evidence="1">Protein YhhM</fullName>
    </submittedName>
</protein>
<dbReference type="Pfam" id="PF10694">
    <property type="entry name" value="DUF2500"/>
    <property type="match status" value="1"/>
</dbReference>
<dbReference type="Gene3D" id="2.40.50.660">
    <property type="match status" value="1"/>
</dbReference>
<accession>A0A484Z962</accession>
<dbReference type="InterPro" id="IPR019635">
    <property type="entry name" value="DUF2500"/>
</dbReference>
<sequence length="50" mass="5755">MRYEASFRPESGGLEVTFRLEAQQYHQLTVGEKGVLSYKGSRFEGFEPEL</sequence>
<dbReference type="EMBL" id="CAADIW010000083">
    <property type="protein sequence ID" value="VFS44934.1"/>
    <property type="molecule type" value="Genomic_DNA"/>
</dbReference>
<evidence type="ECO:0000313" key="1">
    <source>
        <dbReference type="EMBL" id="VFS44934.1"/>
    </source>
</evidence>
<proteinExistence type="predicted"/>
<organism evidence="1 2">
    <name type="scientific">Enterobacter cancerogenus</name>
    <dbReference type="NCBI Taxonomy" id="69218"/>
    <lineage>
        <taxon>Bacteria</taxon>
        <taxon>Pseudomonadati</taxon>
        <taxon>Pseudomonadota</taxon>
        <taxon>Gammaproteobacteria</taxon>
        <taxon>Enterobacterales</taxon>
        <taxon>Enterobacteriaceae</taxon>
        <taxon>Enterobacter</taxon>
        <taxon>Enterobacter cloacae complex</taxon>
    </lineage>
</organism>
<evidence type="ECO:0000313" key="2">
    <source>
        <dbReference type="Proteomes" id="UP000351155"/>
    </source>
</evidence>
<gene>
    <name evidence="1" type="primary">yhhM</name>
    <name evidence="1" type="ORF">NCTC12126_06249</name>
</gene>